<evidence type="ECO:0000256" key="7">
    <source>
        <dbReference type="SAM" id="SignalP"/>
    </source>
</evidence>
<dbReference type="Gene3D" id="3.40.1090.10">
    <property type="entry name" value="Cytosolic phospholipase A2 catalytic domain"/>
    <property type="match status" value="2"/>
</dbReference>
<comment type="subcellular location">
    <subcellularLocation>
        <location evidence="1">Membrane</location>
    </subcellularLocation>
</comment>
<name>A0ABY6AHJ2_9PSED</name>
<feature type="domain" description="PNPLA" evidence="8">
    <location>
        <begin position="29"/>
        <end position="222"/>
    </location>
</feature>
<dbReference type="InterPro" id="IPR000184">
    <property type="entry name" value="Bac_surfAg_D15"/>
</dbReference>
<evidence type="ECO:0000256" key="4">
    <source>
        <dbReference type="ARBA" id="ARBA00023098"/>
    </source>
</evidence>
<dbReference type="InterPro" id="IPR016035">
    <property type="entry name" value="Acyl_Trfase/lysoPLipase"/>
</dbReference>
<keyword evidence="2 6" id="KW-0378">Hydrolase</keyword>
<feature type="chain" id="PRO_5046643655" evidence="7">
    <location>
        <begin position="20"/>
        <end position="728"/>
    </location>
</feature>
<feature type="short sequence motif" description="GXSXG" evidence="6">
    <location>
        <begin position="60"/>
        <end position="64"/>
    </location>
</feature>
<evidence type="ECO:0000313" key="10">
    <source>
        <dbReference type="Proteomes" id="UP001064504"/>
    </source>
</evidence>
<keyword evidence="5" id="KW-0472">Membrane</keyword>
<feature type="active site" description="Nucleophile" evidence="6">
    <location>
        <position position="62"/>
    </location>
</feature>
<dbReference type="CDD" id="cd07205">
    <property type="entry name" value="Pat_PNPLA6_PNPLA7_NTE1_like"/>
    <property type="match status" value="1"/>
</dbReference>
<dbReference type="Proteomes" id="UP001064504">
    <property type="component" value="Chromosome"/>
</dbReference>
<evidence type="ECO:0000256" key="2">
    <source>
        <dbReference type="ARBA" id="ARBA00022801"/>
    </source>
</evidence>
<gene>
    <name evidence="9" type="ORF">N5C08_17370</name>
</gene>
<dbReference type="Gene3D" id="3.10.20.310">
    <property type="entry name" value="membrane protein fhac"/>
    <property type="match status" value="1"/>
</dbReference>
<keyword evidence="7" id="KW-0732">Signal</keyword>
<reference evidence="9" key="1">
    <citation type="submission" date="2022-09" db="EMBL/GenBank/DDBJ databases">
        <title>Complete genome sequence of Pseudomonas promysalinigenes strain RL-WG26, a newly isolated PGPR with the potential for plant salinity stress alleviation.</title>
        <authorList>
            <person name="Ren L."/>
            <person name="Wang G."/>
            <person name="Hu H."/>
        </authorList>
    </citation>
    <scope>NUCLEOTIDE SEQUENCE</scope>
    <source>
        <strain evidence="9">RL-WG26</strain>
    </source>
</reference>
<dbReference type="Pfam" id="PF07244">
    <property type="entry name" value="POTRA"/>
    <property type="match status" value="1"/>
</dbReference>
<evidence type="ECO:0000313" key="9">
    <source>
        <dbReference type="EMBL" id="UXH38732.1"/>
    </source>
</evidence>
<dbReference type="PANTHER" id="PTHR14226:SF29">
    <property type="entry name" value="NEUROPATHY TARGET ESTERASE SWS"/>
    <property type="match status" value="1"/>
</dbReference>
<feature type="active site" description="Proton acceptor" evidence="6">
    <location>
        <position position="209"/>
    </location>
</feature>
<organism evidence="9 10">
    <name type="scientific">Pseudomonas promysalinigenes</name>
    <dbReference type="NCBI Taxonomy" id="485898"/>
    <lineage>
        <taxon>Bacteria</taxon>
        <taxon>Pseudomonadati</taxon>
        <taxon>Pseudomonadota</taxon>
        <taxon>Gammaproteobacteria</taxon>
        <taxon>Pseudomonadales</taxon>
        <taxon>Pseudomonadaceae</taxon>
        <taxon>Pseudomonas</taxon>
    </lineage>
</organism>
<evidence type="ECO:0000256" key="5">
    <source>
        <dbReference type="ARBA" id="ARBA00023136"/>
    </source>
</evidence>
<dbReference type="PROSITE" id="PS51635">
    <property type="entry name" value="PNPLA"/>
    <property type="match status" value="1"/>
</dbReference>
<keyword evidence="4 6" id="KW-0443">Lipid metabolism</keyword>
<proteinExistence type="predicted"/>
<dbReference type="RefSeq" id="WP_261743865.1">
    <property type="nucleotide sequence ID" value="NZ_CP104557.1"/>
</dbReference>
<feature type="signal peptide" evidence="7">
    <location>
        <begin position="1"/>
        <end position="19"/>
    </location>
</feature>
<feature type="short sequence motif" description="DGA/G" evidence="6">
    <location>
        <begin position="209"/>
        <end position="211"/>
    </location>
</feature>
<comment type="caution">
    <text evidence="6">Lacks conserved residue(s) required for the propagation of feature annotation.</text>
</comment>
<protein>
    <submittedName>
        <fullName evidence="9">Patatin-like phospholipase family protein</fullName>
    </submittedName>
</protein>
<dbReference type="InterPro" id="IPR002641">
    <property type="entry name" value="PNPLA_dom"/>
</dbReference>
<evidence type="ECO:0000256" key="3">
    <source>
        <dbReference type="ARBA" id="ARBA00022963"/>
    </source>
</evidence>
<keyword evidence="3 6" id="KW-0442">Lipid degradation</keyword>
<dbReference type="EMBL" id="CP104557">
    <property type="protein sequence ID" value="UXH38732.1"/>
    <property type="molecule type" value="Genomic_DNA"/>
</dbReference>
<accession>A0ABY6AHJ2</accession>
<dbReference type="Gene3D" id="2.40.160.50">
    <property type="entry name" value="membrane protein fhac: a member of the omp85/tpsb transporter family"/>
    <property type="match status" value="1"/>
</dbReference>
<evidence type="ECO:0000256" key="6">
    <source>
        <dbReference type="PROSITE-ProRule" id="PRU01161"/>
    </source>
</evidence>
<dbReference type="SUPFAM" id="SSF52151">
    <property type="entry name" value="FabD/lysophospholipase-like"/>
    <property type="match status" value="1"/>
</dbReference>
<evidence type="ECO:0000259" key="8">
    <source>
        <dbReference type="PROSITE" id="PS51635"/>
    </source>
</evidence>
<sequence length="728" mass="80374">MRRLLLCLLLTATALTVWAAEPARPKIGLVLSGGAARGLAHIGVLKALEEQGVRIDAIAGTSMGAVVGGLYASGYSVQELETLATTLDWQQALSDAPPRRDVPFRRKQDDRDFLVKQKLSFRDDGSLGLPLGVIQGQNLALLLESKLAHTADTRDFDKLPIPFRAVATDIASGEKVVFRRGHLPQVIRASMSIPAVFAPVELEGRLLVDGGMVDNIPLDVAREMGVDLAIVVDIGTPLRDRKQLATVVDVLNQSITLMTRRNSEEQLANLHRDDILIQPQLAAFGVTDFGRAQDMIDAGYRATRLLGTRLAVLRQPDGDANLAVARSSSQRTPLITAIRIENDSKVSDDVIRYYIRQPLGEPLALDRLQTDMGTLYGLDYFDRVQYRVVHKGQDNILVINARGKRGGTDYLRLGLNLSDDLRGDSAFNLGASYRMNGINRLGAEWLTRAQIGEQQELYSEFYQPLDVGSRYFVAPYLDLGSQNIEATLDNDPIAEYRLERYGFGLNLGRQIGTSGEVRLGLGKAWGKADVRVGEQDLPSVSFNEGFYELKYSFDTLDNVYFPHSGEDISLTLRKYDKSLDSDYDYRQWLLNVDKAISSGPNTFVLGGRYGRTLDDTEVVTSSFVLGGARELSGLRQDSLSGQNASLLRVVYYRRLTPRAYLPLDFPLYLGGSLERGRVWNNDNAFDSGYINAASIFLGLETPLGPLNLSYGANTAHEQAVYLNLGHTF</sequence>
<dbReference type="InterPro" id="IPR010827">
    <property type="entry name" value="BamA/TamA_POTRA"/>
</dbReference>
<dbReference type="Pfam" id="PF01734">
    <property type="entry name" value="Patatin"/>
    <property type="match status" value="1"/>
</dbReference>
<keyword evidence="10" id="KW-1185">Reference proteome</keyword>
<evidence type="ECO:0000256" key="1">
    <source>
        <dbReference type="ARBA" id="ARBA00004370"/>
    </source>
</evidence>
<dbReference type="Pfam" id="PF01103">
    <property type="entry name" value="Omp85"/>
    <property type="match status" value="1"/>
</dbReference>
<dbReference type="InterPro" id="IPR050301">
    <property type="entry name" value="NTE"/>
</dbReference>
<dbReference type="PANTHER" id="PTHR14226">
    <property type="entry name" value="NEUROPATHY TARGET ESTERASE/SWISS CHEESE D.MELANOGASTER"/>
    <property type="match status" value="1"/>
</dbReference>